<comment type="caution">
    <text evidence="1">The sequence shown here is derived from an EMBL/GenBank/DDBJ whole genome shotgun (WGS) entry which is preliminary data.</text>
</comment>
<dbReference type="EMBL" id="BAABGY010000020">
    <property type="protein sequence ID" value="GAA4344811.1"/>
    <property type="molecule type" value="Genomic_DNA"/>
</dbReference>
<sequence length="176" mass="19748">MAIEAALCALWSCSHDVPFSGRGPDCLAAYQARKTEIRNTASFLAQFRDTGFALELWGRERILKFRYVDNRHGLYGAGSDIRLDEPLRHRLQSFLRAADSRGFYKEPGKDYIEMDLPVAPTARLRLLLPPGRIAPGIGLGKYYPGHLRTDFNRHSFIAVDSDAVFVQLNAADAVLH</sequence>
<dbReference type="Proteomes" id="UP001501725">
    <property type="component" value="Unassembled WGS sequence"/>
</dbReference>
<evidence type="ECO:0000313" key="1">
    <source>
        <dbReference type="EMBL" id="GAA4344811.1"/>
    </source>
</evidence>
<name>A0ABP8HUL2_9BACT</name>
<accession>A0ABP8HUL2</accession>
<evidence type="ECO:0000313" key="2">
    <source>
        <dbReference type="Proteomes" id="UP001501725"/>
    </source>
</evidence>
<keyword evidence="2" id="KW-1185">Reference proteome</keyword>
<gene>
    <name evidence="1" type="ORF">GCM10023184_46450</name>
</gene>
<reference evidence="2" key="1">
    <citation type="journal article" date="2019" name="Int. J. Syst. Evol. Microbiol.">
        <title>The Global Catalogue of Microorganisms (GCM) 10K type strain sequencing project: providing services to taxonomists for standard genome sequencing and annotation.</title>
        <authorList>
            <consortium name="The Broad Institute Genomics Platform"/>
            <consortium name="The Broad Institute Genome Sequencing Center for Infectious Disease"/>
            <person name="Wu L."/>
            <person name="Ma J."/>
        </authorList>
    </citation>
    <scope>NUCLEOTIDE SEQUENCE [LARGE SCALE GENOMIC DNA]</scope>
    <source>
        <strain evidence="2">JCM 17919</strain>
    </source>
</reference>
<evidence type="ECO:0008006" key="3">
    <source>
        <dbReference type="Google" id="ProtNLM"/>
    </source>
</evidence>
<protein>
    <recommendedName>
        <fullName evidence="3">FAD-binding domain-containing protein</fullName>
    </recommendedName>
</protein>
<proteinExistence type="predicted"/>
<organism evidence="1 2">
    <name type="scientific">Flaviaesturariibacter amylovorans</name>
    <dbReference type="NCBI Taxonomy" id="1084520"/>
    <lineage>
        <taxon>Bacteria</taxon>
        <taxon>Pseudomonadati</taxon>
        <taxon>Bacteroidota</taxon>
        <taxon>Chitinophagia</taxon>
        <taxon>Chitinophagales</taxon>
        <taxon>Chitinophagaceae</taxon>
        <taxon>Flaviaestuariibacter</taxon>
    </lineage>
</organism>